<gene>
    <name evidence="2" type="ORF">AWC38_SpisGene10102</name>
</gene>
<feature type="region of interest" description="Disordered" evidence="1">
    <location>
        <begin position="732"/>
        <end position="766"/>
    </location>
</feature>
<dbReference type="AlphaFoldDB" id="A0A2B4S5T2"/>
<keyword evidence="3" id="KW-1185">Reference proteome</keyword>
<feature type="compositionally biased region" description="Basic and acidic residues" evidence="1">
    <location>
        <begin position="222"/>
        <end position="241"/>
    </location>
</feature>
<comment type="caution">
    <text evidence="2">The sequence shown here is derived from an EMBL/GenBank/DDBJ whole genome shotgun (WGS) entry which is preliminary data.</text>
</comment>
<evidence type="ECO:0000313" key="2">
    <source>
        <dbReference type="EMBL" id="PFX25251.1"/>
    </source>
</evidence>
<evidence type="ECO:0000256" key="1">
    <source>
        <dbReference type="SAM" id="MobiDB-lite"/>
    </source>
</evidence>
<feature type="compositionally biased region" description="Basic and acidic residues" evidence="1">
    <location>
        <begin position="750"/>
        <end position="766"/>
    </location>
</feature>
<name>A0A2B4S5T2_STYPI</name>
<organism evidence="2 3">
    <name type="scientific">Stylophora pistillata</name>
    <name type="common">Smooth cauliflower coral</name>
    <dbReference type="NCBI Taxonomy" id="50429"/>
    <lineage>
        <taxon>Eukaryota</taxon>
        <taxon>Metazoa</taxon>
        <taxon>Cnidaria</taxon>
        <taxon>Anthozoa</taxon>
        <taxon>Hexacorallia</taxon>
        <taxon>Scleractinia</taxon>
        <taxon>Astrocoeniina</taxon>
        <taxon>Pocilloporidae</taxon>
        <taxon>Stylophora</taxon>
    </lineage>
</organism>
<feature type="compositionally biased region" description="Basic and acidic residues" evidence="1">
    <location>
        <begin position="361"/>
        <end position="371"/>
    </location>
</feature>
<feature type="region of interest" description="Disordered" evidence="1">
    <location>
        <begin position="358"/>
        <end position="377"/>
    </location>
</feature>
<accession>A0A2B4S5T2</accession>
<sequence length="1116" mass="124269">MNLFSQSCCGGCDAHLLRYCGTSQQNSKPFSSCSYTCNGFSHKFAIKHMPSGVKNITGSLNTTSSQMKSEIHQASADSAFFLRPHLTREEYAYWNSNFCHFLHSCDRRTVTYQHKEPSYCVRRIDKGLPCRSERTPDPCCDQMVLSRGTCAGLQHSKVKFASKPEEKMNVDARTYSSPRPRYAGPVLENGKKHQTISKGNVCFKKNSIFKRSVPSLRRTKGKHSDDTPDHDIHGVNEQSKAAELRKRLSELYLCGDQSYEDNPSALNTSKRAEKFKTGSAEFGDATGTYAVSSALSSHSKRKSSSLSEHDSHHEGKRKKQRVSDDVSEKMQKTSNNSIDLNDTLESFLKNSSSFLGSFTEEASRKRSETPKMSRLSGMEEETVHGDLHMGEKSNPPNFDGNQDRKIRDATGDLSSTNSADDVTMNSQVLRAKKKRSQIGMKPSVLTERKSSSDACHPESVTSQVASAVTDLNCLHRATTALHPFAPPEPSAVTFNAGIAFDYVNFPRIVSVCWPECNTQAGMSVVVRDELMPTTNKTAFNKIEGATGASVVNGGPTLTEPMDPPVNTINPVEKEHLRKEKENNSSTKETTISTPLKDELQTQKQRECCRSTDLNVSTKVEANLKCRKHSRETPVDFIQEDAPIGRRKSRKASNQDSLERDSAKPNLHMKFYPLDDDNEQSVLKVQSSFGSVRRDDEKLSQSGIGNVTSQQFEAANTTFETSGASMGLKKISRSHKDNMESHSSIAIRPATEQKRPQNDLPKDNTQENVRDLIRRIRFIKSRLDRAESDFRKKRMLRAIVGLRKKVKSLTEGMRDNKAEQGKSQQKTGAGCSLKEADSSRESERESDENLIKNSNVIHVADNKAVTDQMIVNEGGDTEVQGCKDKQKSREPINAAKIEDGYKSKTSYNDDIQMKNSNCRKGRGSLTLIKSNGGNESFLRLPSEIGLDLSSPYRKRSASTSDAEKLENSKAKKMKILSGGESEAGINTKTEEVSHNVQRVTQSRIDENYVTPTDDCAILARREFVLCYPDFTQCKHCKGDGYVSVKIEPSDPPLDYEVQNLENETREKTQEDEGPRKGNYGEAIGPFRGGAVASWLMHSTPDRVVRVRVLAGDIVLYS</sequence>
<feature type="region of interest" description="Disordered" evidence="1">
    <location>
        <begin position="810"/>
        <end position="850"/>
    </location>
</feature>
<reference evidence="3" key="1">
    <citation type="journal article" date="2017" name="bioRxiv">
        <title>Comparative analysis of the genomes of Stylophora pistillata and Acropora digitifera provides evidence for extensive differences between species of corals.</title>
        <authorList>
            <person name="Voolstra C.R."/>
            <person name="Li Y."/>
            <person name="Liew Y.J."/>
            <person name="Baumgarten S."/>
            <person name="Zoccola D."/>
            <person name="Flot J.-F."/>
            <person name="Tambutte S."/>
            <person name="Allemand D."/>
            <person name="Aranda M."/>
        </authorList>
    </citation>
    <scope>NUCLEOTIDE SEQUENCE [LARGE SCALE GENOMIC DNA]</scope>
</reference>
<feature type="compositionally biased region" description="Polar residues" evidence="1">
    <location>
        <begin position="583"/>
        <end position="593"/>
    </location>
</feature>
<feature type="region of interest" description="Disordered" evidence="1">
    <location>
        <begin position="575"/>
        <end position="599"/>
    </location>
</feature>
<feature type="compositionally biased region" description="Basic and acidic residues" evidence="1">
    <location>
        <begin position="401"/>
        <end position="410"/>
    </location>
</feature>
<feature type="compositionally biased region" description="Basic and acidic residues" evidence="1">
    <location>
        <begin position="833"/>
        <end position="849"/>
    </location>
</feature>
<dbReference type="OrthoDB" id="5990321at2759"/>
<evidence type="ECO:0000313" key="3">
    <source>
        <dbReference type="Proteomes" id="UP000225706"/>
    </source>
</evidence>
<feature type="compositionally biased region" description="Basic and acidic residues" evidence="1">
    <location>
        <begin position="1061"/>
        <end position="1074"/>
    </location>
</feature>
<dbReference type="Proteomes" id="UP000225706">
    <property type="component" value="Unassembled WGS sequence"/>
</dbReference>
<feature type="region of interest" description="Disordered" evidence="1">
    <location>
        <begin position="293"/>
        <end position="338"/>
    </location>
</feature>
<feature type="region of interest" description="Disordered" evidence="1">
    <location>
        <begin position="636"/>
        <end position="672"/>
    </location>
</feature>
<dbReference type="EMBL" id="LSMT01000155">
    <property type="protein sequence ID" value="PFX25251.1"/>
    <property type="molecule type" value="Genomic_DNA"/>
</dbReference>
<feature type="region of interest" description="Disordered" evidence="1">
    <location>
        <begin position="1061"/>
        <end position="1081"/>
    </location>
</feature>
<protein>
    <submittedName>
        <fullName evidence="2">Uncharacterized protein</fullName>
    </submittedName>
</protein>
<feature type="region of interest" description="Disordered" evidence="1">
    <location>
        <begin position="213"/>
        <end position="241"/>
    </location>
</feature>
<proteinExistence type="predicted"/>
<feature type="compositionally biased region" description="Basic and acidic residues" evidence="1">
    <location>
        <begin position="321"/>
        <end position="331"/>
    </location>
</feature>
<feature type="region of interest" description="Disordered" evidence="1">
    <location>
        <begin position="384"/>
        <end position="419"/>
    </location>
</feature>